<keyword evidence="2" id="KW-0677">Repeat</keyword>
<dbReference type="AlphaFoldDB" id="A0A067PUN0"/>
<feature type="repeat" description="WD" evidence="3">
    <location>
        <begin position="171"/>
        <end position="212"/>
    </location>
</feature>
<dbReference type="HOGENOM" id="CLU_093029_0_0_1"/>
<dbReference type="SMART" id="SM00320">
    <property type="entry name" value="WD40"/>
    <property type="match status" value="5"/>
</dbReference>
<dbReference type="InterPro" id="IPR020472">
    <property type="entry name" value="WD40_PAC1"/>
</dbReference>
<evidence type="ECO:0000313" key="4">
    <source>
        <dbReference type="EMBL" id="KDQ54051.1"/>
    </source>
</evidence>
<organism evidence="4 5">
    <name type="scientific">Jaapia argillacea MUCL 33604</name>
    <dbReference type="NCBI Taxonomy" id="933084"/>
    <lineage>
        <taxon>Eukaryota</taxon>
        <taxon>Fungi</taxon>
        <taxon>Dikarya</taxon>
        <taxon>Basidiomycota</taxon>
        <taxon>Agaricomycotina</taxon>
        <taxon>Agaricomycetes</taxon>
        <taxon>Agaricomycetidae</taxon>
        <taxon>Jaapiales</taxon>
        <taxon>Jaapiaceae</taxon>
        <taxon>Jaapia</taxon>
    </lineage>
</organism>
<gene>
    <name evidence="4" type="ORF">JAAARDRAFT_60839</name>
</gene>
<dbReference type="PROSITE" id="PS00678">
    <property type="entry name" value="WD_REPEATS_1"/>
    <property type="match status" value="2"/>
</dbReference>
<feature type="repeat" description="WD" evidence="3">
    <location>
        <begin position="80"/>
        <end position="113"/>
    </location>
</feature>
<evidence type="ECO:0000256" key="1">
    <source>
        <dbReference type="ARBA" id="ARBA00022574"/>
    </source>
</evidence>
<dbReference type="Proteomes" id="UP000027265">
    <property type="component" value="Unassembled WGS sequence"/>
</dbReference>
<dbReference type="Pfam" id="PF00400">
    <property type="entry name" value="WD40"/>
    <property type="match status" value="5"/>
</dbReference>
<dbReference type="EMBL" id="KL197730">
    <property type="protein sequence ID" value="KDQ54051.1"/>
    <property type="molecule type" value="Genomic_DNA"/>
</dbReference>
<name>A0A067PUN0_9AGAM</name>
<dbReference type="InParanoid" id="A0A067PUN0"/>
<dbReference type="PANTHER" id="PTHR19848">
    <property type="entry name" value="WD40 REPEAT PROTEIN"/>
    <property type="match status" value="1"/>
</dbReference>
<dbReference type="STRING" id="933084.A0A067PUN0"/>
<dbReference type="InterPro" id="IPR036322">
    <property type="entry name" value="WD40_repeat_dom_sf"/>
</dbReference>
<feature type="repeat" description="WD" evidence="3">
    <location>
        <begin position="210"/>
        <end position="238"/>
    </location>
</feature>
<dbReference type="InterPro" id="IPR001680">
    <property type="entry name" value="WD40_rpt"/>
</dbReference>
<dbReference type="InterPro" id="IPR019775">
    <property type="entry name" value="WD40_repeat_CS"/>
</dbReference>
<reference evidence="5" key="1">
    <citation type="journal article" date="2014" name="Proc. Natl. Acad. Sci. U.S.A.">
        <title>Extensive sampling of basidiomycete genomes demonstrates inadequacy of the white-rot/brown-rot paradigm for wood decay fungi.</title>
        <authorList>
            <person name="Riley R."/>
            <person name="Salamov A.A."/>
            <person name="Brown D.W."/>
            <person name="Nagy L.G."/>
            <person name="Floudas D."/>
            <person name="Held B.W."/>
            <person name="Levasseur A."/>
            <person name="Lombard V."/>
            <person name="Morin E."/>
            <person name="Otillar R."/>
            <person name="Lindquist E.A."/>
            <person name="Sun H."/>
            <person name="LaButti K.M."/>
            <person name="Schmutz J."/>
            <person name="Jabbour D."/>
            <person name="Luo H."/>
            <person name="Baker S.E."/>
            <person name="Pisabarro A.G."/>
            <person name="Walton J.D."/>
            <person name="Blanchette R.A."/>
            <person name="Henrissat B."/>
            <person name="Martin F."/>
            <person name="Cullen D."/>
            <person name="Hibbett D.S."/>
            <person name="Grigoriev I.V."/>
        </authorList>
    </citation>
    <scope>NUCLEOTIDE SEQUENCE [LARGE SCALE GENOMIC DNA]</scope>
    <source>
        <strain evidence="5">MUCL 33604</strain>
    </source>
</reference>
<dbReference type="SUPFAM" id="SSF50978">
    <property type="entry name" value="WD40 repeat-like"/>
    <property type="match status" value="1"/>
</dbReference>
<dbReference type="PROSITE" id="PS50082">
    <property type="entry name" value="WD_REPEATS_2"/>
    <property type="match status" value="4"/>
</dbReference>
<evidence type="ECO:0000313" key="5">
    <source>
        <dbReference type="Proteomes" id="UP000027265"/>
    </source>
</evidence>
<keyword evidence="5" id="KW-1185">Reference proteome</keyword>
<feature type="repeat" description="WD" evidence="3">
    <location>
        <begin position="136"/>
        <end position="170"/>
    </location>
</feature>
<evidence type="ECO:0008006" key="6">
    <source>
        <dbReference type="Google" id="ProtNLM"/>
    </source>
</evidence>
<dbReference type="InterPro" id="IPR015943">
    <property type="entry name" value="WD40/YVTN_repeat-like_dom_sf"/>
</dbReference>
<dbReference type="PRINTS" id="PR00320">
    <property type="entry name" value="GPROTEINBRPT"/>
</dbReference>
<accession>A0A067PUN0</accession>
<protein>
    <recommendedName>
        <fullName evidence="6">Anaphase-promoting complex subunit 4 WD40 domain-containing protein</fullName>
    </recommendedName>
</protein>
<sequence>MDLERRDWCAVFNPAANSSLDIDLVHTLKHDSIVCCARFSLDGKYLATGSNHIAKIFAVETGVNVAYIWTIFDQGLYTVLYGHVDKVLAIDYSPDGCFPASGSIDETVKIWDVLHGGDITIALDNGPNPGVDDVGIFSLSFSPDGQSLATASSEGVVRLWDVASGTCIARLRGHGDCVHSVKFSADGLSLISGSADSTVRGWDISGVDRVMSVALSEDDKWLISGSKDGSVIIWDARTAQWVCLLQNHLGHSRWPSSR</sequence>
<keyword evidence="1 3" id="KW-0853">WD repeat</keyword>
<dbReference type="CDD" id="cd00200">
    <property type="entry name" value="WD40"/>
    <property type="match status" value="1"/>
</dbReference>
<evidence type="ECO:0000256" key="2">
    <source>
        <dbReference type="ARBA" id="ARBA00022737"/>
    </source>
</evidence>
<proteinExistence type="predicted"/>
<dbReference type="PANTHER" id="PTHR19848:SF8">
    <property type="entry name" value="F-BOX AND WD REPEAT DOMAIN CONTAINING 7"/>
    <property type="match status" value="1"/>
</dbReference>
<dbReference type="OrthoDB" id="17410at2759"/>
<evidence type="ECO:0000256" key="3">
    <source>
        <dbReference type="PROSITE-ProRule" id="PRU00221"/>
    </source>
</evidence>
<dbReference type="PROSITE" id="PS50294">
    <property type="entry name" value="WD_REPEATS_REGION"/>
    <property type="match status" value="4"/>
</dbReference>
<dbReference type="Gene3D" id="2.130.10.10">
    <property type="entry name" value="YVTN repeat-like/Quinoprotein amine dehydrogenase"/>
    <property type="match status" value="1"/>
</dbReference>